<dbReference type="PROSITE" id="PS50110">
    <property type="entry name" value="RESPONSE_REGULATORY"/>
    <property type="match status" value="1"/>
</dbReference>
<accession>A0A9X9T8I1</accession>
<comment type="catalytic activity">
    <reaction evidence="1">
        <text>ATP + protein L-histidine = ADP + protein N-phospho-L-histidine.</text>
        <dbReference type="EC" id="2.7.13.3"/>
    </reaction>
</comment>
<dbReference type="CDD" id="cd00130">
    <property type="entry name" value="PAS"/>
    <property type="match status" value="2"/>
</dbReference>
<dbReference type="EC" id="2.7.13.3" evidence="2"/>
<feature type="domain" description="PAC" evidence="10">
    <location>
        <begin position="344"/>
        <end position="395"/>
    </location>
</feature>
<feature type="domain" description="Response regulatory" evidence="8">
    <location>
        <begin position="6"/>
        <end position="121"/>
    </location>
</feature>
<keyword evidence="3 6" id="KW-0597">Phosphoprotein</keyword>
<dbReference type="SMART" id="SM00387">
    <property type="entry name" value="HATPase_c"/>
    <property type="match status" value="1"/>
</dbReference>
<dbReference type="GeneID" id="76833892"/>
<dbReference type="InterPro" id="IPR004358">
    <property type="entry name" value="Sig_transdc_His_kin-like_C"/>
</dbReference>
<sequence length="606" mass="68036">MHDFIRVLYVDDEPVLLEIGKTFLEKVNNFSVDTLTSATEALTCISTKQYDVIISDYQMPGMDGIEFLQKVRESGSNVPFILFTGKGREEVVIEAINNGVDFYLQKGGQPKAMFAELAHKVSQAVQRRRAEMSLFESERRYRLLAEHVRDVIMIADMDMRLTYISPSVTALRGVTPEEALNESIEGVMTSESYQKLMKQRDAGIRKMQSGGPIDDFHLQELEFYKSDGSTVWTEMVISLIFGPGKRPVGVVGVIRDISERKKAQEALSESEERFRAIVETSPDMIWEIDMQGNFRYVSPQILTVMGYPAEAVIGKSVLCLVPEEKFAVAKQALMRCINLEGPLVPFEVPARHWDGHDMFLEIRPSIAGTDGIPAGFRGMAVDITERRKEEEALRHANRQLGLLSRMTRHDILNNLSIASGFMEVAKMNTGNPELLRCLEGTDSAIINIESQIEFTRIYEDIGAHDPQWIGLATIMPRDYVPATVTLTDDVEGVVVFADPMLEKVFFSLLDNSVRHGQRVTEIRVSYHQSGMDLVVVWEDNGVGIAPDEKERIFEWGFGKNTGFGLFLVREILSLSGIAITETGEEGTGTRFEIVVPDGGYRFMDES</sequence>
<evidence type="ECO:0000256" key="6">
    <source>
        <dbReference type="PROSITE-ProRule" id="PRU00169"/>
    </source>
</evidence>
<dbReference type="Proteomes" id="UP001163096">
    <property type="component" value="Chromosome"/>
</dbReference>
<evidence type="ECO:0000313" key="11">
    <source>
        <dbReference type="EMBL" id="WAI01720.1"/>
    </source>
</evidence>
<dbReference type="PANTHER" id="PTHR43304:SF1">
    <property type="entry name" value="PAC DOMAIN-CONTAINING PROTEIN"/>
    <property type="match status" value="1"/>
</dbReference>
<dbReference type="PANTHER" id="PTHR43304">
    <property type="entry name" value="PHYTOCHROME-LIKE PROTEIN CPH1"/>
    <property type="match status" value="1"/>
</dbReference>
<proteinExistence type="predicted"/>
<dbReference type="InterPro" id="IPR036890">
    <property type="entry name" value="HATPase_C_sf"/>
</dbReference>
<dbReference type="NCBIfam" id="TIGR00229">
    <property type="entry name" value="sensory_box"/>
    <property type="match status" value="2"/>
</dbReference>
<feature type="domain" description="PAC" evidence="10">
    <location>
        <begin position="217"/>
        <end position="269"/>
    </location>
</feature>
<evidence type="ECO:0000256" key="5">
    <source>
        <dbReference type="ARBA" id="ARBA00022777"/>
    </source>
</evidence>
<feature type="domain" description="PAS" evidence="9">
    <location>
        <begin position="137"/>
        <end position="211"/>
    </location>
</feature>
<evidence type="ECO:0000259" key="8">
    <source>
        <dbReference type="PROSITE" id="PS50110"/>
    </source>
</evidence>
<evidence type="ECO:0000259" key="10">
    <source>
        <dbReference type="PROSITE" id="PS50113"/>
    </source>
</evidence>
<keyword evidence="4" id="KW-0808">Transferase</keyword>
<dbReference type="InterPro" id="IPR001789">
    <property type="entry name" value="Sig_transdc_resp-reg_receiver"/>
</dbReference>
<evidence type="ECO:0000256" key="1">
    <source>
        <dbReference type="ARBA" id="ARBA00000085"/>
    </source>
</evidence>
<dbReference type="SMART" id="SM00086">
    <property type="entry name" value="PAC"/>
    <property type="match status" value="1"/>
</dbReference>
<gene>
    <name evidence="11" type="ORF">OU421_02280</name>
</gene>
<dbReference type="Gene3D" id="3.40.50.2300">
    <property type="match status" value="1"/>
</dbReference>
<dbReference type="SUPFAM" id="SSF52172">
    <property type="entry name" value="CheY-like"/>
    <property type="match status" value="1"/>
</dbReference>
<keyword evidence="5" id="KW-0418">Kinase</keyword>
<dbReference type="Gene3D" id="3.30.450.20">
    <property type="entry name" value="PAS domain"/>
    <property type="match status" value="2"/>
</dbReference>
<dbReference type="InterPro" id="IPR000700">
    <property type="entry name" value="PAS-assoc_C"/>
</dbReference>
<organism evidence="11 12">
    <name type="scientific">Methanogenium organophilum</name>
    <dbReference type="NCBI Taxonomy" id="2199"/>
    <lineage>
        <taxon>Archaea</taxon>
        <taxon>Methanobacteriati</taxon>
        <taxon>Methanobacteriota</taxon>
        <taxon>Stenosarchaea group</taxon>
        <taxon>Methanomicrobia</taxon>
        <taxon>Methanomicrobiales</taxon>
        <taxon>Methanomicrobiaceae</taxon>
        <taxon>Methanogenium</taxon>
    </lineage>
</organism>
<evidence type="ECO:0000256" key="2">
    <source>
        <dbReference type="ARBA" id="ARBA00012438"/>
    </source>
</evidence>
<dbReference type="GO" id="GO:0006355">
    <property type="term" value="P:regulation of DNA-templated transcription"/>
    <property type="evidence" value="ECO:0007669"/>
    <property type="project" value="InterPro"/>
</dbReference>
<name>A0A9X9T8I1_METOG</name>
<dbReference type="InterPro" id="IPR001610">
    <property type="entry name" value="PAC"/>
</dbReference>
<dbReference type="SUPFAM" id="SSF55874">
    <property type="entry name" value="ATPase domain of HSP90 chaperone/DNA topoisomerase II/histidine kinase"/>
    <property type="match status" value="1"/>
</dbReference>
<feature type="modified residue" description="4-aspartylphosphate" evidence="6">
    <location>
        <position position="56"/>
    </location>
</feature>
<dbReference type="GO" id="GO:0004673">
    <property type="term" value="F:protein histidine kinase activity"/>
    <property type="evidence" value="ECO:0007669"/>
    <property type="project" value="UniProtKB-EC"/>
</dbReference>
<dbReference type="AlphaFoldDB" id="A0A9X9T8I1"/>
<feature type="domain" description="PAS" evidence="9">
    <location>
        <begin position="270"/>
        <end position="340"/>
    </location>
</feature>
<evidence type="ECO:0000259" key="7">
    <source>
        <dbReference type="PROSITE" id="PS50109"/>
    </source>
</evidence>
<dbReference type="InterPro" id="IPR003594">
    <property type="entry name" value="HATPase_dom"/>
</dbReference>
<dbReference type="PROSITE" id="PS50112">
    <property type="entry name" value="PAS"/>
    <property type="match status" value="2"/>
</dbReference>
<dbReference type="InterPro" id="IPR052162">
    <property type="entry name" value="Sensor_kinase/Photoreceptor"/>
</dbReference>
<dbReference type="Pfam" id="PF13426">
    <property type="entry name" value="PAS_9"/>
    <property type="match status" value="1"/>
</dbReference>
<dbReference type="InterPro" id="IPR005467">
    <property type="entry name" value="His_kinase_dom"/>
</dbReference>
<evidence type="ECO:0000313" key="12">
    <source>
        <dbReference type="Proteomes" id="UP001163096"/>
    </source>
</evidence>
<dbReference type="CDD" id="cd00075">
    <property type="entry name" value="HATPase"/>
    <property type="match status" value="1"/>
</dbReference>
<dbReference type="RefSeq" id="WP_268186983.1">
    <property type="nucleotide sequence ID" value="NZ_CP113361.1"/>
</dbReference>
<dbReference type="Gene3D" id="3.30.565.10">
    <property type="entry name" value="Histidine kinase-like ATPase, C-terminal domain"/>
    <property type="match status" value="1"/>
</dbReference>
<dbReference type="PROSITE" id="PS50113">
    <property type="entry name" value="PAC"/>
    <property type="match status" value="2"/>
</dbReference>
<evidence type="ECO:0000256" key="3">
    <source>
        <dbReference type="ARBA" id="ARBA00022553"/>
    </source>
</evidence>
<dbReference type="PRINTS" id="PR00344">
    <property type="entry name" value="BCTRLSENSOR"/>
</dbReference>
<evidence type="ECO:0000256" key="4">
    <source>
        <dbReference type="ARBA" id="ARBA00022679"/>
    </source>
</evidence>
<dbReference type="Pfam" id="PF02518">
    <property type="entry name" value="HATPase_c"/>
    <property type="match status" value="1"/>
</dbReference>
<dbReference type="Pfam" id="PF00072">
    <property type="entry name" value="Response_reg"/>
    <property type="match status" value="1"/>
</dbReference>
<keyword evidence="12" id="KW-1185">Reference proteome</keyword>
<feature type="domain" description="Histidine kinase" evidence="7">
    <location>
        <begin position="501"/>
        <end position="599"/>
    </location>
</feature>
<dbReference type="GO" id="GO:0000160">
    <property type="term" value="P:phosphorelay signal transduction system"/>
    <property type="evidence" value="ECO:0007669"/>
    <property type="project" value="InterPro"/>
</dbReference>
<dbReference type="InterPro" id="IPR035965">
    <property type="entry name" value="PAS-like_dom_sf"/>
</dbReference>
<dbReference type="InterPro" id="IPR013767">
    <property type="entry name" value="PAS_fold"/>
</dbReference>
<dbReference type="Pfam" id="PF00989">
    <property type="entry name" value="PAS"/>
    <property type="match status" value="1"/>
</dbReference>
<protein>
    <recommendedName>
        <fullName evidence="2">histidine kinase</fullName>
        <ecNumber evidence="2">2.7.13.3</ecNumber>
    </recommendedName>
</protein>
<dbReference type="PROSITE" id="PS50109">
    <property type="entry name" value="HIS_KIN"/>
    <property type="match status" value="1"/>
</dbReference>
<dbReference type="EMBL" id="CP113361">
    <property type="protein sequence ID" value="WAI01720.1"/>
    <property type="molecule type" value="Genomic_DNA"/>
</dbReference>
<evidence type="ECO:0000259" key="9">
    <source>
        <dbReference type="PROSITE" id="PS50112"/>
    </source>
</evidence>
<dbReference type="SMART" id="SM00448">
    <property type="entry name" value="REC"/>
    <property type="match status" value="1"/>
</dbReference>
<dbReference type="SUPFAM" id="SSF55785">
    <property type="entry name" value="PYP-like sensor domain (PAS domain)"/>
    <property type="match status" value="2"/>
</dbReference>
<dbReference type="CDD" id="cd00156">
    <property type="entry name" value="REC"/>
    <property type="match status" value="1"/>
</dbReference>
<dbReference type="SMART" id="SM00091">
    <property type="entry name" value="PAS"/>
    <property type="match status" value="2"/>
</dbReference>
<dbReference type="InterPro" id="IPR000014">
    <property type="entry name" value="PAS"/>
</dbReference>
<reference evidence="11" key="1">
    <citation type="submission" date="2022-11" db="EMBL/GenBank/DDBJ databases">
        <title>Complete genome sequence of Methanogenium organophilum DSM 3596.</title>
        <authorList>
            <person name="Chen S.-C."/>
            <person name="Lai S.-J."/>
            <person name="You Y.-T."/>
        </authorList>
    </citation>
    <scope>NUCLEOTIDE SEQUENCE</scope>
    <source>
        <strain evidence="11">DSM 3596</strain>
    </source>
</reference>
<dbReference type="KEGG" id="mou:OU421_02280"/>
<dbReference type="InterPro" id="IPR011006">
    <property type="entry name" value="CheY-like_superfamily"/>
</dbReference>